<keyword evidence="2 5" id="KW-0812">Transmembrane</keyword>
<keyword evidence="8" id="KW-1185">Reference proteome</keyword>
<reference evidence="7 8" key="1">
    <citation type="submission" date="2020-02" db="EMBL/GenBank/DDBJ databases">
        <authorList>
            <person name="Hogendoorn C."/>
        </authorList>
    </citation>
    <scope>NUCLEOTIDE SEQUENCE [LARGE SCALE GENOMIC DNA]</scope>
    <source>
        <strain evidence="7">METHB21</strain>
    </source>
</reference>
<evidence type="ECO:0000256" key="4">
    <source>
        <dbReference type="ARBA" id="ARBA00023136"/>
    </source>
</evidence>
<evidence type="ECO:0000256" key="1">
    <source>
        <dbReference type="ARBA" id="ARBA00004141"/>
    </source>
</evidence>
<keyword evidence="7" id="KW-0436">Ligase</keyword>
<comment type="caution">
    <text evidence="7">The sequence shown here is derived from an EMBL/GenBank/DDBJ whole genome shotgun (WGS) entry which is preliminary data.</text>
</comment>
<feature type="transmembrane region" description="Helical" evidence="5">
    <location>
        <begin position="40"/>
        <end position="70"/>
    </location>
</feature>
<sequence length="421" mass="47988">MPNKVKLLLEKLLLLPFLMDTAFKQTLIQRIQRHLLEYGGFITAFFIVSIFFSTSCAIVLSVLLIALWLLSLQFMTLPAIVKKSHVAAWSLLLLACFIFGLSYGTAVPGRGFTMVMKYRELFFIPVLFSFLTTERYRSWAWKAFIIASILTLLISFLMSFGIIGLNTQGDPAFKSRITHSIFIAFFAFFCAHKACGDDRYARLYLALLLLCGYNLFFVVEGRTGQLIFVMLILLFAIQRLTRKGLLFSVLAIIIFLALFLSFSEKAVRLREGFANTQAYLQPKPEQTESSMGQRYTFWKYSLKLIAEKPLLGHGTGSFAREYQRIANGEHFITEHPHNEFFMIGVQLGLLGLFVYSGFLASQYYCSRKLPNEEKWLAQGVLLSLIITSLFNTPILDHTEGHWFASLIALCFANFQVNDKVI</sequence>
<feature type="domain" description="O-antigen ligase-related" evidence="6">
    <location>
        <begin position="211"/>
        <end position="355"/>
    </location>
</feature>
<keyword evidence="3 5" id="KW-1133">Transmembrane helix</keyword>
<name>A0A8S0XU44_9GAMM</name>
<feature type="transmembrane region" description="Helical" evidence="5">
    <location>
        <begin position="340"/>
        <end position="363"/>
    </location>
</feature>
<evidence type="ECO:0000313" key="8">
    <source>
        <dbReference type="Proteomes" id="UP000494216"/>
    </source>
</evidence>
<evidence type="ECO:0000256" key="5">
    <source>
        <dbReference type="SAM" id="Phobius"/>
    </source>
</evidence>
<evidence type="ECO:0000313" key="7">
    <source>
        <dbReference type="EMBL" id="CAA9892278.1"/>
    </source>
</evidence>
<dbReference type="InterPro" id="IPR051533">
    <property type="entry name" value="WaaL-like"/>
</dbReference>
<evidence type="ECO:0000259" key="6">
    <source>
        <dbReference type="Pfam" id="PF04932"/>
    </source>
</evidence>
<organism evidence="7 8">
    <name type="scientific">Candidatus Methylobacter favarea</name>
    <dbReference type="NCBI Taxonomy" id="2707345"/>
    <lineage>
        <taxon>Bacteria</taxon>
        <taxon>Pseudomonadati</taxon>
        <taxon>Pseudomonadota</taxon>
        <taxon>Gammaproteobacteria</taxon>
        <taxon>Methylococcales</taxon>
        <taxon>Methylococcaceae</taxon>
        <taxon>Methylobacter</taxon>
    </lineage>
</organism>
<feature type="transmembrane region" description="Helical" evidence="5">
    <location>
        <begin position="86"/>
        <end position="106"/>
    </location>
</feature>
<feature type="transmembrane region" description="Helical" evidence="5">
    <location>
        <begin position="201"/>
        <end position="218"/>
    </location>
</feature>
<feature type="transmembrane region" description="Helical" evidence="5">
    <location>
        <begin position="245"/>
        <end position="263"/>
    </location>
</feature>
<keyword evidence="4 5" id="KW-0472">Membrane</keyword>
<feature type="transmembrane region" description="Helical" evidence="5">
    <location>
        <begin position="177"/>
        <end position="194"/>
    </location>
</feature>
<protein>
    <submittedName>
        <fullName evidence="7">Lipid A core-O-antigen ligase-like enyme</fullName>
    </submittedName>
</protein>
<gene>
    <name evidence="7" type="ORF">METHB2_630006</name>
</gene>
<dbReference type="AlphaFoldDB" id="A0A8S0XU44"/>
<dbReference type="GO" id="GO:0016874">
    <property type="term" value="F:ligase activity"/>
    <property type="evidence" value="ECO:0007669"/>
    <property type="project" value="UniProtKB-KW"/>
</dbReference>
<proteinExistence type="predicted"/>
<evidence type="ECO:0000256" key="3">
    <source>
        <dbReference type="ARBA" id="ARBA00022989"/>
    </source>
</evidence>
<dbReference type="RefSeq" id="WP_246247062.1">
    <property type="nucleotide sequence ID" value="NZ_CADCXN010000095.1"/>
</dbReference>
<dbReference type="InterPro" id="IPR007016">
    <property type="entry name" value="O-antigen_ligase-rel_domated"/>
</dbReference>
<accession>A0A8S0XU44</accession>
<feature type="transmembrane region" description="Helical" evidence="5">
    <location>
        <begin position="143"/>
        <end position="165"/>
    </location>
</feature>
<comment type="subcellular location">
    <subcellularLocation>
        <location evidence="1">Membrane</location>
        <topology evidence="1">Multi-pass membrane protein</topology>
    </subcellularLocation>
</comment>
<evidence type="ECO:0000256" key="2">
    <source>
        <dbReference type="ARBA" id="ARBA00022692"/>
    </source>
</evidence>
<dbReference type="PANTHER" id="PTHR37422">
    <property type="entry name" value="TEICHURONIC ACID BIOSYNTHESIS PROTEIN TUAE"/>
    <property type="match status" value="1"/>
</dbReference>
<dbReference type="Pfam" id="PF04932">
    <property type="entry name" value="Wzy_C"/>
    <property type="match status" value="1"/>
</dbReference>
<dbReference type="EMBL" id="CADCXN010000095">
    <property type="protein sequence ID" value="CAA9892278.1"/>
    <property type="molecule type" value="Genomic_DNA"/>
</dbReference>
<dbReference type="PANTHER" id="PTHR37422:SF13">
    <property type="entry name" value="LIPOPOLYSACCHARIDE BIOSYNTHESIS PROTEIN PA4999-RELATED"/>
    <property type="match status" value="1"/>
</dbReference>
<dbReference type="GO" id="GO:0016020">
    <property type="term" value="C:membrane"/>
    <property type="evidence" value="ECO:0007669"/>
    <property type="project" value="UniProtKB-SubCell"/>
</dbReference>
<feature type="transmembrane region" description="Helical" evidence="5">
    <location>
        <begin position="224"/>
        <end position="240"/>
    </location>
</feature>
<dbReference type="Proteomes" id="UP000494216">
    <property type="component" value="Unassembled WGS sequence"/>
</dbReference>